<reference evidence="2" key="1">
    <citation type="submission" date="2020-07" db="EMBL/GenBank/DDBJ databases">
        <title>Multicomponent nature underlies the extraordinary mechanical properties of spider dragline silk.</title>
        <authorList>
            <person name="Kono N."/>
            <person name="Nakamura H."/>
            <person name="Mori M."/>
            <person name="Yoshida Y."/>
            <person name="Ohtoshi R."/>
            <person name="Malay A.D."/>
            <person name="Moran D.A.P."/>
            <person name="Tomita M."/>
            <person name="Numata K."/>
            <person name="Arakawa K."/>
        </authorList>
    </citation>
    <scope>NUCLEOTIDE SEQUENCE</scope>
</reference>
<proteinExistence type="predicted"/>
<dbReference type="InterPro" id="IPR029526">
    <property type="entry name" value="PGBD"/>
</dbReference>
<evidence type="ECO:0000259" key="1">
    <source>
        <dbReference type="Pfam" id="PF13843"/>
    </source>
</evidence>
<feature type="domain" description="PiggyBac transposable element-derived protein" evidence="1">
    <location>
        <begin position="10"/>
        <end position="88"/>
    </location>
</feature>
<accession>A0A8X6FB16</accession>
<dbReference type="AlphaFoldDB" id="A0A8X6FB16"/>
<evidence type="ECO:0000313" key="2">
    <source>
        <dbReference type="EMBL" id="GFQ74606.1"/>
    </source>
</evidence>
<dbReference type="Pfam" id="PF13843">
    <property type="entry name" value="DDE_Tnp_1_7"/>
    <property type="match status" value="1"/>
</dbReference>
<dbReference type="Proteomes" id="UP000887116">
    <property type="component" value="Unassembled WGS sequence"/>
</dbReference>
<sequence length="93" mass="11036">MSLCFVISKIVQRKKLTSNWEKNEWSTTLDELDAFISILYARGIYDASNLELENLWSVVWGAPFFRDTMARDRFRELMKFLQFDKKTAQSECL</sequence>
<dbReference type="EMBL" id="BMAO01011558">
    <property type="protein sequence ID" value="GFQ74606.1"/>
    <property type="molecule type" value="Genomic_DNA"/>
</dbReference>
<comment type="caution">
    <text evidence="2">The sequence shown here is derived from an EMBL/GenBank/DDBJ whole genome shotgun (WGS) entry which is preliminary data.</text>
</comment>
<gene>
    <name evidence="2" type="ORF">TNCT_307161</name>
</gene>
<name>A0A8X6FB16_TRICU</name>
<keyword evidence="3" id="KW-1185">Reference proteome</keyword>
<evidence type="ECO:0000313" key="3">
    <source>
        <dbReference type="Proteomes" id="UP000887116"/>
    </source>
</evidence>
<dbReference type="OrthoDB" id="10049986at2759"/>
<organism evidence="2 3">
    <name type="scientific">Trichonephila clavata</name>
    <name type="common">Joro spider</name>
    <name type="synonym">Nephila clavata</name>
    <dbReference type="NCBI Taxonomy" id="2740835"/>
    <lineage>
        <taxon>Eukaryota</taxon>
        <taxon>Metazoa</taxon>
        <taxon>Ecdysozoa</taxon>
        <taxon>Arthropoda</taxon>
        <taxon>Chelicerata</taxon>
        <taxon>Arachnida</taxon>
        <taxon>Araneae</taxon>
        <taxon>Araneomorphae</taxon>
        <taxon>Entelegynae</taxon>
        <taxon>Araneoidea</taxon>
        <taxon>Nephilidae</taxon>
        <taxon>Trichonephila</taxon>
    </lineage>
</organism>
<protein>
    <recommendedName>
        <fullName evidence="1">PiggyBac transposable element-derived protein domain-containing protein</fullName>
    </recommendedName>
</protein>